<keyword evidence="7" id="KW-0812">Transmembrane</keyword>
<dbReference type="Proteomes" id="UP000078046">
    <property type="component" value="Unassembled WGS sequence"/>
</dbReference>
<dbReference type="Gene3D" id="1.20.1730.10">
    <property type="entry name" value="Sodium/glucose cotransporter"/>
    <property type="match status" value="1"/>
</dbReference>
<dbReference type="InterPro" id="IPR038377">
    <property type="entry name" value="Na/Glc_symporter_sf"/>
</dbReference>
<keyword evidence="3" id="KW-1003">Cell membrane</keyword>
<keyword evidence="4" id="KW-0915">Sodium</keyword>
<evidence type="ECO:0000256" key="2">
    <source>
        <dbReference type="ARBA" id="ARBA00022448"/>
    </source>
</evidence>
<dbReference type="InterPro" id="IPR051163">
    <property type="entry name" value="Sodium:Solute_Symporter_SSF"/>
</dbReference>
<name>A0A177BBF4_9BILA</name>
<dbReference type="PANTHER" id="PTHR42985">
    <property type="entry name" value="SODIUM-COUPLED MONOCARBOXYLATE TRANSPORTER"/>
    <property type="match status" value="1"/>
</dbReference>
<comment type="subcellular location">
    <subcellularLocation>
        <location evidence="1">Cell membrane</location>
        <topology evidence="1">Multi-pass membrane protein</topology>
    </subcellularLocation>
</comment>
<evidence type="ECO:0000256" key="1">
    <source>
        <dbReference type="ARBA" id="ARBA00004651"/>
    </source>
</evidence>
<organism evidence="8 9">
    <name type="scientific">Intoshia linei</name>
    <dbReference type="NCBI Taxonomy" id="1819745"/>
    <lineage>
        <taxon>Eukaryota</taxon>
        <taxon>Metazoa</taxon>
        <taxon>Spiralia</taxon>
        <taxon>Lophotrochozoa</taxon>
        <taxon>Mesozoa</taxon>
        <taxon>Orthonectida</taxon>
        <taxon>Rhopaluridae</taxon>
        <taxon>Intoshia</taxon>
    </lineage>
</organism>
<dbReference type="GO" id="GO:0005886">
    <property type="term" value="C:plasma membrane"/>
    <property type="evidence" value="ECO:0007669"/>
    <property type="project" value="UniProtKB-SubCell"/>
</dbReference>
<dbReference type="EMBL" id="LWCA01000112">
    <property type="protein sequence ID" value="OAF70764.1"/>
    <property type="molecule type" value="Genomic_DNA"/>
</dbReference>
<dbReference type="OrthoDB" id="6132759at2759"/>
<reference evidence="8 9" key="1">
    <citation type="submission" date="2016-04" db="EMBL/GenBank/DDBJ databases">
        <title>The genome of Intoshia linei affirms orthonectids as highly simplified spiralians.</title>
        <authorList>
            <person name="Mikhailov K.V."/>
            <person name="Slusarev G.S."/>
            <person name="Nikitin M.A."/>
            <person name="Logacheva M.D."/>
            <person name="Penin A."/>
            <person name="Aleoshin V."/>
            <person name="Panchin Y.V."/>
        </authorList>
    </citation>
    <scope>NUCLEOTIDE SEQUENCE [LARGE SCALE GENOMIC DNA]</scope>
    <source>
        <strain evidence="8">Intl2013</strain>
        <tissue evidence="8">Whole animal</tissue>
    </source>
</reference>
<keyword evidence="6" id="KW-0739">Sodium transport</keyword>
<keyword evidence="7" id="KW-0472">Membrane</keyword>
<comment type="caution">
    <text evidence="8">The sequence shown here is derived from an EMBL/GenBank/DDBJ whole genome shotgun (WGS) entry which is preliminary data.</text>
</comment>
<keyword evidence="5" id="KW-0406">Ion transport</keyword>
<dbReference type="GO" id="GO:0015293">
    <property type="term" value="F:symporter activity"/>
    <property type="evidence" value="ECO:0007669"/>
    <property type="project" value="TreeGrafter"/>
</dbReference>
<feature type="transmembrane region" description="Helical" evidence="7">
    <location>
        <begin position="21"/>
        <end position="41"/>
    </location>
</feature>
<keyword evidence="2" id="KW-0813">Transport</keyword>
<evidence type="ECO:0000313" key="8">
    <source>
        <dbReference type="EMBL" id="OAF70764.1"/>
    </source>
</evidence>
<feature type="transmembrane region" description="Helical" evidence="7">
    <location>
        <begin position="53"/>
        <end position="76"/>
    </location>
</feature>
<evidence type="ECO:0000313" key="9">
    <source>
        <dbReference type="Proteomes" id="UP000078046"/>
    </source>
</evidence>
<evidence type="ECO:0000256" key="6">
    <source>
        <dbReference type="ARBA" id="ARBA00023201"/>
    </source>
</evidence>
<feature type="non-terminal residue" evidence="8">
    <location>
        <position position="85"/>
    </location>
</feature>
<evidence type="ECO:0000256" key="7">
    <source>
        <dbReference type="SAM" id="Phobius"/>
    </source>
</evidence>
<protein>
    <submittedName>
        <fullName evidence="8">Uncharacterized protein</fullName>
    </submittedName>
</protein>
<sequence>MRQISDRKNNFDDYALPTKTPLIQVSLSLVASFMSSISLLGTSAEGYRNGASFILIFLSYPFAILITNETFIPYFYKNVNISIFE</sequence>
<keyword evidence="9" id="KW-1185">Reference proteome</keyword>
<gene>
    <name evidence="8" type="ORF">A3Q56_01462</name>
</gene>
<proteinExistence type="predicted"/>
<accession>A0A177BBF4</accession>
<evidence type="ECO:0000256" key="5">
    <source>
        <dbReference type="ARBA" id="ARBA00023065"/>
    </source>
</evidence>
<dbReference type="AlphaFoldDB" id="A0A177BBF4"/>
<evidence type="ECO:0000256" key="4">
    <source>
        <dbReference type="ARBA" id="ARBA00023053"/>
    </source>
</evidence>
<evidence type="ECO:0000256" key="3">
    <source>
        <dbReference type="ARBA" id="ARBA00022475"/>
    </source>
</evidence>
<keyword evidence="7" id="KW-1133">Transmembrane helix</keyword>
<dbReference type="PANTHER" id="PTHR42985:SF40">
    <property type="entry name" value="LD47995P-RELATED"/>
    <property type="match status" value="1"/>
</dbReference>
<dbReference type="GO" id="GO:0006814">
    <property type="term" value="P:sodium ion transport"/>
    <property type="evidence" value="ECO:0007669"/>
    <property type="project" value="UniProtKB-KW"/>
</dbReference>